<evidence type="ECO:0000259" key="7">
    <source>
        <dbReference type="PROSITE" id="PS50835"/>
    </source>
</evidence>
<feature type="transmembrane region" description="Helical" evidence="5">
    <location>
        <begin position="334"/>
        <end position="356"/>
    </location>
</feature>
<dbReference type="PANTHER" id="PTHR12080:SF119">
    <property type="entry name" value="SLAM FAMILY MEMBER 5 ISOFORM X1"/>
    <property type="match status" value="1"/>
</dbReference>
<dbReference type="Xenbase" id="XB-GENE-29079311">
    <property type="gene designation" value="LOC100488631"/>
</dbReference>
<dbReference type="Proteomes" id="UP000008143">
    <property type="component" value="Chromosome 8"/>
</dbReference>
<evidence type="ECO:0000256" key="1">
    <source>
        <dbReference type="ARBA" id="ARBA00004370"/>
    </source>
</evidence>
<dbReference type="Gene3D" id="2.60.40.10">
    <property type="entry name" value="Immunoglobulins"/>
    <property type="match status" value="3"/>
</dbReference>
<keyword evidence="2 6" id="KW-0732">Signal</keyword>
<dbReference type="GO" id="GO:0006955">
    <property type="term" value="P:immune response"/>
    <property type="evidence" value="ECO:0000318"/>
    <property type="project" value="GO_Central"/>
</dbReference>
<evidence type="ECO:0000313" key="9">
    <source>
        <dbReference type="RefSeq" id="XP_031747812.1"/>
    </source>
</evidence>
<evidence type="ECO:0000256" key="4">
    <source>
        <dbReference type="ARBA" id="ARBA00023180"/>
    </source>
</evidence>
<dbReference type="AGR" id="Xenbase:XB-GENE-29079311"/>
<dbReference type="GeneID" id="100488631"/>
<dbReference type="PROSITE" id="PS50835">
    <property type="entry name" value="IG_LIKE"/>
    <property type="match status" value="1"/>
</dbReference>
<dbReference type="OMA" id="NITEHMP"/>
<reference evidence="9" key="1">
    <citation type="submission" date="2025-08" db="UniProtKB">
        <authorList>
            <consortium name="RefSeq"/>
        </authorList>
    </citation>
    <scope>IDENTIFICATION</scope>
    <source>
        <strain evidence="9">Nigerian</strain>
        <tissue evidence="9">Liver and blood</tissue>
    </source>
</reference>
<evidence type="ECO:0000313" key="8">
    <source>
        <dbReference type="Proteomes" id="UP000008143"/>
    </source>
</evidence>
<dbReference type="InterPro" id="IPR015631">
    <property type="entry name" value="CD2/SLAM_rcpt"/>
</dbReference>
<dbReference type="InterPro" id="IPR036179">
    <property type="entry name" value="Ig-like_dom_sf"/>
</dbReference>
<keyword evidence="3 5" id="KW-0472">Membrane</keyword>
<keyword evidence="5" id="KW-0812">Transmembrane</keyword>
<dbReference type="InterPro" id="IPR013106">
    <property type="entry name" value="Ig_V-set"/>
</dbReference>
<dbReference type="Pfam" id="PF07686">
    <property type="entry name" value="V-set"/>
    <property type="match status" value="2"/>
</dbReference>
<keyword evidence="4" id="KW-0325">Glycoprotein</keyword>
<dbReference type="RefSeq" id="XP_031747812.1">
    <property type="nucleotide sequence ID" value="XM_031891952.1"/>
</dbReference>
<dbReference type="InterPro" id="IPR003599">
    <property type="entry name" value="Ig_sub"/>
</dbReference>
<evidence type="ECO:0000256" key="5">
    <source>
        <dbReference type="SAM" id="Phobius"/>
    </source>
</evidence>
<dbReference type="OrthoDB" id="9835793at2759"/>
<dbReference type="SMART" id="SM00409">
    <property type="entry name" value="IG"/>
    <property type="match status" value="2"/>
</dbReference>
<evidence type="ECO:0000313" key="10">
    <source>
        <dbReference type="Xenbase" id="XB-GENE-29079311"/>
    </source>
</evidence>
<feature type="chain" id="PRO_5035324226" evidence="6">
    <location>
        <begin position="20"/>
        <end position="435"/>
    </location>
</feature>
<dbReference type="KEGG" id="xtr:100488631"/>
<sequence>MFCLFIHLSLSFLFPAASPANQGVPLRVNGLEKHSAYLKIHLDLTVPVLEVLWLFKPKEKEVRLADFQKPHFEIRFPQFHNRLEPLDSGTTLRISDLRMEDSGIYTAAISYTDQETKRLTFNLTVYANQDVPKEVDGLEQHSVCLQNDLDLTVPVLEVLWLFKTKEREVRLAYFRKPHFEIRFPQFHNRLEPLDSGTTLRISDLRMEDSGIYTAAITYTDEETKRLTFNLTVYEPVPTPHIWIEGKKQTTEWCNFTARCSVKNNDSALTFTWINKPNKTEYLAFSNGTVVASVESPTSDKEFHCLLENPVDQKNASIHVQTICSTPVSGELQRYYLWFIPLFLIILIALLVWLAVARKKRKKIYNRKSSHETKTTHSLGFDNHSETEYMPHSNPQETQYIIVGASPQSQSSSIPEVQRQYLQNPKLETIYTTIRS</sequence>
<feature type="signal peptide" evidence="6">
    <location>
        <begin position="1"/>
        <end position="19"/>
    </location>
</feature>
<dbReference type="GO" id="GO:0016020">
    <property type="term" value="C:membrane"/>
    <property type="evidence" value="ECO:0007669"/>
    <property type="project" value="UniProtKB-SubCell"/>
</dbReference>
<dbReference type="PANTHER" id="PTHR12080">
    <property type="entry name" value="SIGNALING LYMPHOCYTIC ACTIVATION MOLECULE"/>
    <property type="match status" value="1"/>
</dbReference>
<evidence type="ECO:0000256" key="2">
    <source>
        <dbReference type="ARBA" id="ARBA00022729"/>
    </source>
</evidence>
<accession>A0A8J1IQE2</accession>
<organism evidence="8 9">
    <name type="scientific">Xenopus tropicalis</name>
    <name type="common">Western clawed frog</name>
    <name type="synonym">Silurana tropicalis</name>
    <dbReference type="NCBI Taxonomy" id="8364"/>
    <lineage>
        <taxon>Eukaryota</taxon>
        <taxon>Metazoa</taxon>
        <taxon>Chordata</taxon>
        <taxon>Craniata</taxon>
        <taxon>Vertebrata</taxon>
        <taxon>Euteleostomi</taxon>
        <taxon>Amphibia</taxon>
        <taxon>Batrachia</taxon>
        <taxon>Anura</taxon>
        <taxon>Pipoidea</taxon>
        <taxon>Pipidae</taxon>
        <taxon>Xenopodinae</taxon>
        <taxon>Xenopus</taxon>
        <taxon>Silurana</taxon>
    </lineage>
</organism>
<name>A0A8J1IQE2_XENTR</name>
<dbReference type="SUPFAM" id="SSF48726">
    <property type="entry name" value="Immunoglobulin"/>
    <property type="match status" value="2"/>
</dbReference>
<gene>
    <name evidence="9 10" type="primary">LOC100488631</name>
</gene>
<dbReference type="InterPro" id="IPR007110">
    <property type="entry name" value="Ig-like_dom"/>
</dbReference>
<keyword evidence="8" id="KW-1185">Reference proteome</keyword>
<dbReference type="AlphaFoldDB" id="A0A8J1IQE2"/>
<proteinExistence type="predicted"/>
<evidence type="ECO:0000256" key="6">
    <source>
        <dbReference type="SAM" id="SignalP"/>
    </source>
</evidence>
<evidence type="ECO:0000256" key="3">
    <source>
        <dbReference type="ARBA" id="ARBA00023136"/>
    </source>
</evidence>
<protein>
    <submittedName>
        <fullName evidence="9">SLAM family member 5 isoform X1</fullName>
    </submittedName>
</protein>
<feature type="domain" description="Ig-like" evidence="7">
    <location>
        <begin position="239"/>
        <end position="316"/>
    </location>
</feature>
<keyword evidence="5" id="KW-1133">Transmembrane helix</keyword>
<comment type="subcellular location">
    <subcellularLocation>
        <location evidence="1">Membrane</location>
    </subcellularLocation>
</comment>
<dbReference type="InterPro" id="IPR013783">
    <property type="entry name" value="Ig-like_fold"/>
</dbReference>